<evidence type="ECO:0000313" key="1">
    <source>
        <dbReference type="EMBL" id="AEF39292.1"/>
    </source>
</evidence>
<keyword evidence="2" id="KW-1185">Reference proteome</keyword>
<accession>F6EM86</accession>
<reference evidence="1 2" key="1">
    <citation type="journal article" date="2011" name="J. Bacteriol.">
        <title>Complete genome sequence of Amycolicicoccus subflavus DQS3-9A1T, an actinomycete isolated from crude oil-polluted soil.</title>
        <authorList>
            <person name="Cai M."/>
            <person name="Chen W.M."/>
            <person name="Nie Y."/>
            <person name="Chi C.Q."/>
            <person name="Wang Y.N."/>
            <person name="Tang Y.Q."/>
            <person name="Li G.Y."/>
            <person name="Wu X.L."/>
        </authorList>
    </citation>
    <scope>NUCLEOTIDE SEQUENCE [LARGE SCALE GENOMIC DNA]</scope>
    <source>
        <strain evidence="2">DSM 45089 / DQS3-9A1</strain>
    </source>
</reference>
<gene>
    <name evidence="1" type="ordered locus">AS9A_0840</name>
</gene>
<organism evidence="1 2">
    <name type="scientific">Hoyosella subflava (strain DSM 45089 / JCM 17490 / NBRC 109087 / DQS3-9A1)</name>
    <name type="common">Amycolicicoccus subflavus</name>
    <dbReference type="NCBI Taxonomy" id="443218"/>
    <lineage>
        <taxon>Bacteria</taxon>
        <taxon>Bacillati</taxon>
        <taxon>Actinomycetota</taxon>
        <taxon>Actinomycetes</taxon>
        <taxon>Mycobacteriales</taxon>
        <taxon>Hoyosellaceae</taxon>
        <taxon>Hoyosella</taxon>
    </lineage>
</organism>
<dbReference type="EMBL" id="CP002786">
    <property type="protein sequence ID" value="AEF39292.1"/>
    <property type="molecule type" value="Genomic_DNA"/>
</dbReference>
<proteinExistence type="predicted"/>
<dbReference type="STRING" id="443218.AS9A_0840"/>
<dbReference type="AlphaFoldDB" id="F6EM86"/>
<evidence type="ECO:0000313" key="2">
    <source>
        <dbReference type="Proteomes" id="UP000009235"/>
    </source>
</evidence>
<dbReference type="KEGG" id="asd:AS9A_0840"/>
<name>F6EM86_HOYSD</name>
<protein>
    <submittedName>
        <fullName evidence="1">Uncharacterized protein</fullName>
    </submittedName>
</protein>
<dbReference type="Proteomes" id="UP000009235">
    <property type="component" value="Chromosome"/>
</dbReference>
<sequence>MRVGRDMPTGPREVVVAARYGTELTSDRFAAAAGPALRWAARV</sequence>
<dbReference type="HOGENOM" id="CLU_3228740_0_0_11"/>